<accession>A0A3B0ARE6</accession>
<dbReference type="Proteomes" id="UP000282311">
    <property type="component" value="Unassembled WGS sequence"/>
</dbReference>
<evidence type="ECO:0000256" key="1">
    <source>
        <dbReference type="ARBA" id="ARBA00023015"/>
    </source>
</evidence>
<dbReference type="Gene3D" id="1.10.10.10">
    <property type="entry name" value="Winged helix-like DNA-binding domain superfamily/Winged helix DNA-binding domain"/>
    <property type="match status" value="1"/>
</dbReference>
<dbReference type="InterPro" id="IPR008920">
    <property type="entry name" value="TF_FadR/GntR_C"/>
</dbReference>
<dbReference type="SMART" id="SM00895">
    <property type="entry name" value="FCD"/>
    <property type="match status" value="1"/>
</dbReference>
<reference evidence="5 6" key="1">
    <citation type="journal article" date="2007" name="Int. J. Syst. Evol. Microbiol.">
        <title>Paenibacillus ginsengarvi sp. nov., isolated from soil from ginseng cultivation.</title>
        <authorList>
            <person name="Yoon M.H."/>
            <person name="Ten L.N."/>
            <person name="Im W.T."/>
        </authorList>
    </citation>
    <scope>NUCLEOTIDE SEQUENCE [LARGE SCALE GENOMIC DNA]</scope>
    <source>
        <strain evidence="5 6">KCTC 13059</strain>
    </source>
</reference>
<dbReference type="AlphaFoldDB" id="A0A3B0ARE6"/>
<protein>
    <submittedName>
        <fullName evidence="5">FadR family transcriptional regulator</fullName>
    </submittedName>
</protein>
<dbReference type="EMBL" id="RBAH01000046">
    <property type="protein sequence ID" value="RKN62993.1"/>
    <property type="molecule type" value="Genomic_DNA"/>
</dbReference>
<keyword evidence="6" id="KW-1185">Reference proteome</keyword>
<dbReference type="InterPro" id="IPR000524">
    <property type="entry name" value="Tscrpt_reg_HTH_GntR"/>
</dbReference>
<dbReference type="InterPro" id="IPR036390">
    <property type="entry name" value="WH_DNA-bd_sf"/>
</dbReference>
<dbReference type="GO" id="GO:0003700">
    <property type="term" value="F:DNA-binding transcription factor activity"/>
    <property type="evidence" value="ECO:0007669"/>
    <property type="project" value="InterPro"/>
</dbReference>
<name>A0A3B0ARE6_9BACL</name>
<keyword evidence="1" id="KW-0805">Transcription regulation</keyword>
<dbReference type="PANTHER" id="PTHR43537">
    <property type="entry name" value="TRANSCRIPTIONAL REGULATOR, GNTR FAMILY"/>
    <property type="match status" value="1"/>
</dbReference>
<evidence type="ECO:0000313" key="5">
    <source>
        <dbReference type="EMBL" id="RKN62993.1"/>
    </source>
</evidence>
<dbReference type="InterPro" id="IPR036388">
    <property type="entry name" value="WH-like_DNA-bd_sf"/>
</dbReference>
<evidence type="ECO:0000256" key="3">
    <source>
        <dbReference type="ARBA" id="ARBA00023163"/>
    </source>
</evidence>
<evidence type="ECO:0000313" key="6">
    <source>
        <dbReference type="Proteomes" id="UP000282311"/>
    </source>
</evidence>
<proteinExistence type="predicted"/>
<gene>
    <name evidence="5" type="ORF">D7M11_34520</name>
</gene>
<dbReference type="InterPro" id="IPR011711">
    <property type="entry name" value="GntR_C"/>
</dbReference>
<organism evidence="5 6">
    <name type="scientific">Paenibacillus ginsengarvi</name>
    <dbReference type="NCBI Taxonomy" id="400777"/>
    <lineage>
        <taxon>Bacteria</taxon>
        <taxon>Bacillati</taxon>
        <taxon>Bacillota</taxon>
        <taxon>Bacilli</taxon>
        <taxon>Bacillales</taxon>
        <taxon>Paenibacillaceae</taxon>
        <taxon>Paenibacillus</taxon>
    </lineage>
</organism>
<comment type="caution">
    <text evidence="5">The sequence shown here is derived from an EMBL/GenBank/DDBJ whole genome shotgun (WGS) entry which is preliminary data.</text>
</comment>
<dbReference type="RefSeq" id="WP_120751820.1">
    <property type="nucleotide sequence ID" value="NZ_RBAH01000046.1"/>
</dbReference>
<dbReference type="PROSITE" id="PS50949">
    <property type="entry name" value="HTH_GNTR"/>
    <property type="match status" value="1"/>
</dbReference>
<keyword evidence="2" id="KW-0238">DNA-binding</keyword>
<evidence type="ECO:0000259" key="4">
    <source>
        <dbReference type="PROSITE" id="PS50949"/>
    </source>
</evidence>
<evidence type="ECO:0000256" key="2">
    <source>
        <dbReference type="ARBA" id="ARBA00023125"/>
    </source>
</evidence>
<dbReference type="Pfam" id="PF00392">
    <property type="entry name" value="GntR"/>
    <property type="match status" value="1"/>
</dbReference>
<dbReference type="PRINTS" id="PR00035">
    <property type="entry name" value="HTHGNTR"/>
</dbReference>
<dbReference type="Gene3D" id="1.20.120.530">
    <property type="entry name" value="GntR ligand-binding domain-like"/>
    <property type="match status" value="1"/>
</dbReference>
<dbReference type="CDD" id="cd07377">
    <property type="entry name" value="WHTH_GntR"/>
    <property type="match status" value="1"/>
</dbReference>
<dbReference type="Pfam" id="PF07729">
    <property type="entry name" value="FCD"/>
    <property type="match status" value="1"/>
</dbReference>
<dbReference type="SMART" id="SM00345">
    <property type="entry name" value="HTH_GNTR"/>
    <property type="match status" value="1"/>
</dbReference>
<sequence>MLNSLTRKPIAEDALEELKKLIQSGEVKVGDQIPPENQLVAMLGISRPTVREVLVALQAQGYIEIKRGKGAFVIDKEEFDRKRFLNWFQENEYHIRELLETRMAIEPMAASLAAQHISDEELQELERIQADMAGFVEKQSLESIVSADERFHETIFSASRNKLLQFIYSNLVPSLREYRGKAFSHPANPTLVIDAHMRIITALKTRDSTASFNEMLLHIQSSQHDVVSTANALFSIGKLSIEKK</sequence>
<feature type="domain" description="HTH gntR-type" evidence="4">
    <location>
        <begin position="8"/>
        <end position="76"/>
    </location>
</feature>
<dbReference type="SUPFAM" id="SSF46785">
    <property type="entry name" value="Winged helix' DNA-binding domain"/>
    <property type="match status" value="1"/>
</dbReference>
<dbReference type="OrthoDB" id="114741at2"/>
<dbReference type="PANTHER" id="PTHR43537:SF5">
    <property type="entry name" value="UXU OPERON TRANSCRIPTIONAL REGULATOR"/>
    <property type="match status" value="1"/>
</dbReference>
<dbReference type="SUPFAM" id="SSF48008">
    <property type="entry name" value="GntR ligand-binding domain-like"/>
    <property type="match status" value="1"/>
</dbReference>
<dbReference type="GO" id="GO:0003677">
    <property type="term" value="F:DNA binding"/>
    <property type="evidence" value="ECO:0007669"/>
    <property type="project" value="UniProtKB-KW"/>
</dbReference>
<keyword evidence="3" id="KW-0804">Transcription</keyword>